<name>A0A151NXD2_ALLMI</name>
<dbReference type="AlphaFoldDB" id="A0A151NXD2"/>
<organism evidence="2 3">
    <name type="scientific">Alligator mississippiensis</name>
    <name type="common">American alligator</name>
    <dbReference type="NCBI Taxonomy" id="8496"/>
    <lineage>
        <taxon>Eukaryota</taxon>
        <taxon>Metazoa</taxon>
        <taxon>Chordata</taxon>
        <taxon>Craniata</taxon>
        <taxon>Vertebrata</taxon>
        <taxon>Euteleostomi</taxon>
        <taxon>Archelosauria</taxon>
        <taxon>Archosauria</taxon>
        <taxon>Crocodylia</taxon>
        <taxon>Alligatoridae</taxon>
        <taxon>Alligatorinae</taxon>
        <taxon>Alligator</taxon>
    </lineage>
</organism>
<protein>
    <recommendedName>
        <fullName evidence="4">Reverse transcriptase domain-containing protein</fullName>
    </recommendedName>
</protein>
<evidence type="ECO:0008006" key="4">
    <source>
        <dbReference type="Google" id="ProtNLM"/>
    </source>
</evidence>
<evidence type="ECO:0000313" key="3">
    <source>
        <dbReference type="Proteomes" id="UP000050525"/>
    </source>
</evidence>
<reference evidence="2 3" key="1">
    <citation type="journal article" date="2012" name="Genome Biol.">
        <title>Sequencing three crocodilian genomes to illuminate the evolution of archosaurs and amniotes.</title>
        <authorList>
            <person name="St John J.A."/>
            <person name="Braun E.L."/>
            <person name="Isberg S.R."/>
            <person name="Miles L.G."/>
            <person name="Chong A.Y."/>
            <person name="Gongora J."/>
            <person name="Dalzell P."/>
            <person name="Moran C."/>
            <person name="Bed'hom B."/>
            <person name="Abzhanov A."/>
            <person name="Burgess S.C."/>
            <person name="Cooksey A.M."/>
            <person name="Castoe T.A."/>
            <person name="Crawford N.G."/>
            <person name="Densmore L.D."/>
            <person name="Drew J.C."/>
            <person name="Edwards S.V."/>
            <person name="Faircloth B.C."/>
            <person name="Fujita M.K."/>
            <person name="Greenwold M.J."/>
            <person name="Hoffmann F.G."/>
            <person name="Howard J.M."/>
            <person name="Iguchi T."/>
            <person name="Janes D.E."/>
            <person name="Khan S.Y."/>
            <person name="Kohno S."/>
            <person name="de Koning A.J."/>
            <person name="Lance S.L."/>
            <person name="McCarthy F.M."/>
            <person name="McCormack J.E."/>
            <person name="Merchant M.E."/>
            <person name="Peterson D.G."/>
            <person name="Pollock D.D."/>
            <person name="Pourmand N."/>
            <person name="Raney B.J."/>
            <person name="Roessler K.A."/>
            <person name="Sanford J.R."/>
            <person name="Sawyer R.H."/>
            <person name="Schmidt C.J."/>
            <person name="Triplett E.W."/>
            <person name="Tuberville T.D."/>
            <person name="Venegas-Anaya M."/>
            <person name="Howard J.T."/>
            <person name="Jarvis E.D."/>
            <person name="Guillette L.J.Jr."/>
            <person name="Glenn T.C."/>
            <person name="Green R.E."/>
            <person name="Ray D.A."/>
        </authorList>
    </citation>
    <scope>NUCLEOTIDE SEQUENCE [LARGE SCALE GENOMIC DNA]</scope>
    <source>
        <strain evidence="2">KSC_2009_1</strain>
    </source>
</reference>
<gene>
    <name evidence="2" type="ORF">Y1Q_0006324</name>
</gene>
<keyword evidence="3" id="KW-1185">Reference proteome</keyword>
<dbReference type="EMBL" id="AKHW03001628">
    <property type="protein sequence ID" value="KYO41551.1"/>
    <property type="molecule type" value="Genomic_DNA"/>
</dbReference>
<accession>A0A151NXD2</accession>
<feature type="compositionally biased region" description="Basic and acidic residues" evidence="1">
    <location>
        <begin position="117"/>
        <end position="126"/>
    </location>
</feature>
<proteinExistence type="predicted"/>
<evidence type="ECO:0000256" key="1">
    <source>
        <dbReference type="SAM" id="MobiDB-lite"/>
    </source>
</evidence>
<dbReference type="Proteomes" id="UP000050525">
    <property type="component" value="Unassembled WGS sequence"/>
</dbReference>
<comment type="caution">
    <text evidence="2">The sequence shown here is derived from an EMBL/GenBank/DDBJ whole genome shotgun (WGS) entry which is preliminary data.</text>
</comment>
<evidence type="ECO:0000313" key="2">
    <source>
        <dbReference type="EMBL" id="KYO41551.1"/>
    </source>
</evidence>
<feature type="region of interest" description="Disordered" evidence="1">
    <location>
        <begin position="74"/>
        <end position="136"/>
    </location>
</feature>
<feature type="compositionally biased region" description="Basic and acidic residues" evidence="1">
    <location>
        <begin position="76"/>
        <end position="91"/>
    </location>
</feature>
<sequence>MDDLNILCRNMEMVKRALAQMHVYEAAAGAKLNVSKSACLSMGKVRDLESLGVSVPREGVRILGIDFDPELSGRTAWEKTEAKMGKGRPEDPVQGQERQGQGHSHARHPPVPVGQVCKHDLQDGDGCKSQNRMPCS</sequence>